<dbReference type="SUPFAM" id="SSF160240">
    <property type="entry name" value="Cation efflux protein cytoplasmic domain-like"/>
    <property type="match status" value="1"/>
</dbReference>
<dbReference type="GO" id="GO:0015093">
    <property type="term" value="F:ferrous iron transmembrane transporter activity"/>
    <property type="evidence" value="ECO:0007669"/>
    <property type="project" value="TreeGrafter"/>
</dbReference>
<dbReference type="Gene3D" id="3.30.70.1350">
    <property type="entry name" value="Cation efflux protein, cytoplasmic domain"/>
    <property type="match status" value="1"/>
</dbReference>
<evidence type="ECO:0000256" key="7">
    <source>
        <dbReference type="ARBA" id="ARBA00023065"/>
    </source>
</evidence>
<dbReference type="EMBL" id="NCXM01000009">
    <property type="protein sequence ID" value="OSC28826.1"/>
    <property type="molecule type" value="Genomic_DNA"/>
</dbReference>
<evidence type="ECO:0000256" key="2">
    <source>
        <dbReference type="ARBA" id="ARBA00008114"/>
    </source>
</evidence>
<evidence type="ECO:0000256" key="10">
    <source>
        <dbReference type="SAM" id="Phobius"/>
    </source>
</evidence>
<evidence type="ECO:0000256" key="8">
    <source>
        <dbReference type="ARBA" id="ARBA00023136"/>
    </source>
</evidence>
<evidence type="ECO:0000256" key="5">
    <source>
        <dbReference type="ARBA" id="ARBA00022692"/>
    </source>
</evidence>
<keyword evidence="6 10" id="KW-1133">Transmembrane helix</keyword>
<evidence type="ECO:0000256" key="9">
    <source>
        <dbReference type="SAM" id="MobiDB-lite"/>
    </source>
</evidence>
<reference evidence="12 13" key="1">
    <citation type="submission" date="2017-04" db="EMBL/GenBank/DDBJ databases">
        <title>The new phylogeny of genus Mycobacterium.</title>
        <authorList>
            <person name="Tortoli E."/>
            <person name="Trovato A."/>
            <person name="Cirillo D.M."/>
        </authorList>
    </citation>
    <scope>NUCLEOTIDE SEQUENCE [LARGE SCALE GENOMIC DNA]</scope>
    <source>
        <strain evidence="12 13">DSM 45247</strain>
    </source>
</reference>
<dbReference type="InterPro" id="IPR002524">
    <property type="entry name" value="Cation_efflux"/>
</dbReference>
<keyword evidence="4" id="KW-1003">Cell membrane</keyword>
<evidence type="ECO:0000256" key="1">
    <source>
        <dbReference type="ARBA" id="ARBA00004651"/>
    </source>
</evidence>
<dbReference type="GO" id="GO:0006882">
    <property type="term" value="P:intracellular zinc ion homeostasis"/>
    <property type="evidence" value="ECO:0007669"/>
    <property type="project" value="TreeGrafter"/>
</dbReference>
<dbReference type="InterPro" id="IPR050291">
    <property type="entry name" value="CDF_Transporter"/>
</dbReference>
<accession>A0A1X2L493</accession>
<dbReference type="Pfam" id="PF16916">
    <property type="entry name" value="ZT_dimer"/>
    <property type="match status" value="1"/>
</dbReference>
<name>A0A1X2L493_9MYCO</name>
<dbReference type="AlphaFoldDB" id="A0A1X2L493"/>
<proteinExistence type="inferred from homology"/>
<dbReference type="GO" id="GO:0015086">
    <property type="term" value="F:cadmium ion transmembrane transporter activity"/>
    <property type="evidence" value="ECO:0007669"/>
    <property type="project" value="TreeGrafter"/>
</dbReference>
<feature type="compositionally biased region" description="Basic and acidic residues" evidence="9">
    <location>
        <begin position="184"/>
        <end position="194"/>
    </location>
</feature>
<evidence type="ECO:0000313" key="12">
    <source>
        <dbReference type="EMBL" id="OSC28826.1"/>
    </source>
</evidence>
<dbReference type="InterPro" id="IPR036837">
    <property type="entry name" value="Cation_efflux_CTD_sf"/>
</dbReference>
<dbReference type="GO" id="GO:0015341">
    <property type="term" value="F:zinc efflux antiporter activity"/>
    <property type="evidence" value="ECO:0007669"/>
    <property type="project" value="TreeGrafter"/>
</dbReference>
<dbReference type="FunFam" id="3.30.70.1350:FF:000014">
    <property type="entry name" value="Cation efflux system protein"/>
    <property type="match status" value="1"/>
</dbReference>
<evidence type="ECO:0000256" key="6">
    <source>
        <dbReference type="ARBA" id="ARBA00022989"/>
    </source>
</evidence>
<protein>
    <recommendedName>
        <fullName evidence="11">Cation efflux protein cytoplasmic domain-containing protein</fullName>
    </recommendedName>
</protein>
<keyword evidence="8 10" id="KW-0472">Membrane</keyword>
<dbReference type="GO" id="GO:0005886">
    <property type="term" value="C:plasma membrane"/>
    <property type="evidence" value="ECO:0007669"/>
    <property type="project" value="UniProtKB-SubCell"/>
</dbReference>
<dbReference type="NCBIfam" id="TIGR01297">
    <property type="entry name" value="CDF"/>
    <property type="match status" value="1"/>
</dbReference>
<dbReference type="InterPro" id="IPR027469">
    <property type="entry name" value="Cation_efflux_TMD_sf"/>
</dbReference>
<dbReference type="PANTHER" id="PTHR43840:SF15">
    <property type="entry name" value="MITOCHONDRIAL METAL TRANSPORTER 1-RELATED"/>
    <property type="match status" value="1"/>
</dbReference>
<dbReference type="Proteomes" id="UP000242320">
    <property type="component" value="Unassembled WGS sequence"/>
</dbReference>
<feature type="region of interest" description="Disordered" evidence="9">
    <location>
        <begin position="166"/>
        <end position="194"/>
    </location>
</feature>
<dbReference type="InterPro" id="IPR027470">
    <property type="entry name" value="Cation_efflux_CTD"/>
</dbReference>
<keyword evidence="7" id="KW-0406">Ion transport</keyword>
<evidence type="ECO:0000256" key="3">
    <source>
        <dbReference type="ARBA" id="ARBA00022448"/>
    </source>
</evidence>
<dbReference type="SUPFAM" id="SSF161111">
    <property type="entry name" value="Cation efflux protein transmembrane domain-like"/>
    <property type="match status" value="1"/>
</dbReference>
<sequence>MAVLVGAARVALGFPLADPIIGLVIALAILAVFRTALRDVFRRLIDGVDPRLVDTAEAVLAARPGVLSVHGVRMRWIGHRLHADAELDVDPSLSLADAHRIAHDSEHDLIHAVPKLTTAMIHAYPAHEGTPQSSTATARRPSAILGCGVEEDLLDLAHRVEKQYVAGEGVGPPPADEAVQQQTAEHRGGQHAVD</sequence>
<feature type="domain" description="Cation efflux protein cytoplasmic" evidence="11">
    <location>
        <begin position="53"/>
        <end position="123"/>
    </location>
</feature>
<keyword evidence="5 10" id="KW-0812">Transmembrane</keyword>
<organism evidence="12 13">
    <name type="scientific">Mycolicibacterium vulneris</name>
    <dbReference type="NCBI Taxonomy" id="547163"/>
    <lineage>
        <taxon>Bacteria</taxon>
        <taxon>Bacillati</taxon>
        <taxon>Actinomycetota</taxon>
        <taxon>Actinomycetes</taxon>
        <taxon>Mycobacteriales</taxon>
        <taxon>Mycobacteriaceae</taxon>
        <taxon>Mycolicibacterium</taxon>
    </lineage>
</organism>
<comment type="similarity">
    <text evidence="2">Belongs to the cation diffusion facilitator (CDF) transporter (TC 2.A.4) family.</text>
</comment>
<feature type="transmembrane region" description="Helical" evidence="10">
    <location>
        <begin position="12"/>
        <end position="33"/>
    </location>
</feature>
<evidence type="ECO:0000259" key="11">
    <source>
        <dbReference type="Pfam" id="PF16916"/>
    </source>
</evidence>
<comment type="caution">
    <text evidence="12">The sequence shown here is derived from an EMBL/GenBank/DDBJ whole genome shotgun (WGS) entry which is preliminary data.</text>
</comment>
<gene>
    <name evidence="12" type="ORF">B8W69_10670</name>
</gene>
<dbReference type="PANTHER" id="PTHR43840">
    <property type="entry name" value="MITOCHONDRIAL METAL TRANSPORTER 1-RELATED"/>
    <property type="match status" value="1"/>
</dbReference>
<evidence type="ECO:0000256" key="4">
    <source>
        <dbReference type="ARBA" id="ARBA00022475"/>
    </source>
</evidence>
<evidence type="ECO:0000313" key="13">
    <source>
        <dbReference type="Proteomes" id="UP000242320"/>
    </source>
</evidence>
<keyword evidence="3" id="KW-0813">Transport</keyword>
<comment type="subcellular location">
    <subcellularLocation>
        <location evidence="1">Cell membrane</location>
        <topology evidence="1">Multi-pass membrane protein</topology>
    </subcellularLocation>
</comment>
<keyword evidence="13" id="KW-1185">Reference proteome</keyword>